<dbReference type="Proteomes" id="UP000265719">
    <property type="component" value="Chromosome"/>
</dbReference>
<keyword evidence="2" id="KW-1185">Reference proteome</keyword>
<dbReference type="RefSeq" id="WP_068692488.1">
    <property type="nucleotide sequence ID" value="NZ_CP063196.1"/>
</dbReference>
<proteinExistence type="predicted"/>
<accession>A0A399G7X1</accession>
<dbReference type="KEGG" id="thao:NI17_006115"/>
<dbReference type="EMBL" id="CP063196">
    <property type="protein sequence ID" value="UOE20769.1"/>
    <property type="molecule type" value="Genomic_DNA"/>
</dbReference>
<gene>
    <name evidence="1" type="ORF">NI17_006115</name>
</gene>
<dbReference type="AlphaFoldDB" id="A0A399G7X1"/>
<name>A0A399G7X1_9ACTN</name>
<evidence type="ECO:0000313" key="2">
    <source>
        <dbReference type="Proteomes" id="UP000265719"/>
    </source>
</evidence>
<sequence>MGVGVLVGVSGPARAQSESTAAAPVVTGWEQVQSPSETDSRFYKTAEAKCPSGKKVVGGGGWVVEDGPDETAPSGWR</sequence>
<reference evidence="1" key="1">
    <citation type="submission" date="2020-10" db="EMBL/GenBank/DDBJ databases">
        <title>De novo genome project of the cellulose decomposer Thermobifida halotolerans type strain.</title>
        <authorList>
            <person name="Nagy I."/>
            <person name="Horvath B."/>
            <person name="Kukolya J."/>
            <person name="Nagy I."/>
            <person name="Orsini M."/>
        </authorList>
    </citation>
    <scope>NUCLEOTIDE SEQUENCE</scope>
    <source>
        <strain evidence="1">DSM 44931</strain>
    </source>
</reference>
<protein>
    <submittedName>
        <fullName evidence="1">Uncharacterized protein</fullName>
    </submittedName>
</protein>
<evidence type="ECO:0000313" key="1">
    <source>
        <dbReference type="EMBL" id="UOE20769.1"/>
    </source>
</evidence>
<organism evidence="1 2">
    <name type="scientific">Thermobifida halotolerans</name>
    <dbReference type="NCBI Taxonomy" id="483545"/>
    <lineage>
        <taxon>Bacteria</taxon>
        <taxon>Bacillati</taxon>
        <taxon>Actinomycetota</taxon>
        <taxon>Actinomycetes</taxon>
        <taxon>Streptosporangiales</taxon>
        <taxon>Nocardiopsidaceae</taxon>
        <taxon>Thermobifida</taxon>
    </lineage>
</organism>